<reference evidence="3" key="1">
    <citation type="submission" date="2018-05" db="EMBL/GenBank/DDBJ databases">
        <authorList>
            <person name="Deangelis K."/>
            <person name="Huntemann M."/>
            <person name="Clum A."/>
            <person name="Pillay M."/>
            <person name="Palaniappan K."/>
            <person name="Varghese N."/>
            <person name="Mikhailova N."/>
            <person name="Stamatis D."/>
            <person name="Reddy T."/>
            <person name="Daum C."/>
            <person name="Shapiro N."/>
            <person name="Ivanova N."/>
            <person name="Kyrpides N."/>
            <person name="Woyke T."/>
        </authorList>
    </citation>
    <scope>NUCLEOTIDE SEQUENCE [LARGE SCALE GENOMIC DNA]</scope>
    <source>
        <strain evidence="3">GAS496</strain>
    </source>
</reference>
<keyword evidence="1" id="KW-0812">Transmembrane</keyword>
<evidence type="ECO:0000256" key="1">
    <source>
        <dbReference type="SAM" id="Phobius"/>
    </source>
</evidence>
<protein>
    <submittedName>
        <fullName evidence="2">Uncharacterized protein</fullName>
    </submittedName>
</protein>
<keyword evidence="1" id="KW-0472">Membrane</keyword>
<feature type="transmembrane region" description="Helical" evidence="1">
    <location>
        <begin position="25"/>
        <end position="47"/>
    </location>
</feature>
<accession>A0A318HPW8</accession>
<name>A0A318HPW8_9MYCO</name>
<keyword evidence="1" id="KW-1133">Transmembrane helix</keyword>
<proteinExistence type="predicted"/>
<keyword evidence="3" id="KW-1185">Reference proteome</keyword>
<gene>
    <name evidence="2" type="ORF">C8E89_114105</name>
</gene>
<feature type="transmembrane region" description="Helical" evidence="1">
    <location>
        <begin position="387"/>
        <end position="411"/>
    </location>
</feature>
<dbReference type="RefSeq" id="WP_235658460.1">
    <property type="nucleotide sequence ID" value="NZ_QJJU01000014.1"/>
</dbReference>
<organism evidence="2 3">
    <name type="scientific">Mycolicibacterium moriokaense</name>
    <dbReference type="NCBI Taxonomy" id="39691"/>
    <lineage>
        <taxon>Bacteria</taxon>
        <taxon>Bacillati</taxon>
        <taxon>Actinomycetota</taxon>
        <taxon>Actinomycetes</taxon>
        <taxon>Mycobacteriales</taxon>
        <taxon>Mycobacteriaceae</taxon>
        <taxon>Mycolicibacterium</taxon>
    </lineage>
</organism>
<dbReference type="Proteomes" id="UP000247781">
    <property type="component" value="Unassembled WGS sequence"/>
</dbReference>
<sequence>MSSPQTLDARAPVAWLRRFARTTPGVIGTIAVTVAALCVIVGVVCAAQLNDRIAEHRAVLERSEPFAYAAQNLYAALSAADAAAASEYLSGHETAPVRARYQQALADAASALTDVSAGAADPAARKAVADITAQLTAYTGIVESARANNRHGFVVGSGYLREASSLMQTTMLPSAETIYKGDLNTVDAGQRAIGRAPLVGFVLLGLVLLAIGIGSVIACGRTNRQLNVGLVIAAVAVVLVGGWMLLATSSAASAIDESRSEAMAFRQLADARTFARQARTDEILELIARGDITAIEKSFNGHIHDLLALLGTGPSAPADAVKNWIASHGKQVDAYQNSDYNAAVAQATGPDPHASAAQFAVVESSLRDQIEGTRATLRGQVSSAGAWLAWSPTGTLVLMTLAAAAAVVGLWPRLKEFL</sequence>
<feature type="transmembrane region" description="Helical" evidence="1">
    <location>
        <begin position="230"/>
        <end position="255"/>
    </location>
</feature>
<reference evidence="2 3" key="2">
    <citation type="submission" date="2018-06" db="EMBL/GenBank/DDBJ databases">
        <title>Sequencing of bacterial isolates from soil warming experiment in Harvard Forest, Massachusetts, USA.</title>
        <authorList>
            <person name="Deangelis K.PhD."/>
        </authorList>
    </citation>
    <scope>NUCLEOTIDE SEQUENCE [LARGE SCALE GENOMIC DNA]</scope>
    <source>
        <strain evidence="2 3">GAS496</strain>
    </source>
</reference>
<dbReference type="AlphaFoldDB" id="A0A318HPW8"/>
<evidence type="ECO:0000313" key="2">
    <source>
        <dbReference type="EMBL" id="PXX06332.1"/>
    </source>
</evidence>
<comment type="caution">
    <text evidence="2">The sequence shown here is derived from an EMBL/GenBank/DDBJ whole genome shotgun (WGS) entry which is preliminary data.</text>
</comment>
<evidence type="ECO:0000313" key="3">
    <source>
        <dbReference type="Proteomes" id="UP000247781"/>
    </source>
</evidence>
<dbReference type="EMBL" id="QJJU01000014">
    <property type="protein sequence ID" value="PXX06332.1"/>
    <property type="molecule type" value="Genomic_DNA"/>
</dbReference>
<feature type="transmembrane region" description="Helical" evidence="1">
    <location>
        <begin position="198"/>
        <end position="218"/>
    </location>
</feature>